<organism evidence="3 5">
    <name type="scientific">Pseudomonas tohonis</name>
    <dbReference type="NCBI Taxonomy" id="2725477"/>
    <lineage>
        <taxon>Bacteria</taxon>
        <taxon>Pseudomonadati</taxon>
        <taxon>Pseudomonadota</taxon>
        <taxon>Gammaproteobacteria</taxon>
        <taxon>Pseudomonadales</taxon>
        <taxon>Pseudomonadaceae</taxon>
        <taxon>Pseudomonas</taxon>
    </lineage>
</organism>
<dbReference type="Proteomes" id="UP000509383">
    <property type="component" value="Chromosome"/>
</dbReference>
<dbReference type="PANTHER" id="PTHR35561:SF1">
    <property type="entry name" value="RNA 2',3'-CYCLIC PHOSPHODIESTERASE"/>
    <property type="match status" value="1"/>
</dbReference>
<feature type="active site" description="Proton donor" evidence="2">
    <location>
        <position position="42"/>
    </location>
</feature>
<sequence length="181" mass="19958">MSTPPLRLFFALPCSEPLATSIALWREAASCGGKAVARHNLHLTLAFLGEQPRGCVGELENLAASLVGEAFELRLDQLRCWQNGLLHLAPAHPPQALMSLAASLQDRLRGAGFALERRPFHPHLTLARHCTHLPATTAPTFDWPVNQFTLFASENTASGAHYRALAHWPLLPRDSNERFTQ</sequence>
<name>A0A6J4E445_9PSED</name>
<gene>
    <name evidence="3" type="primary">ligT</name>
    <name evidence="3" type="ORF">TUM18999_19350</name>
    <name evidence="4" type="ORF">TUM20286_15400</name>
</gene>
<dbReference type="KEGG" id="ptw:TUM18999_19350"/>
<dbReference type="EC" id="3.1.4.58" evidence="2"/>
<dbReference type="HAMAP" id="MF_01940">
    <property type="entry name" value="RNA_CPDase"/>
    <property type="match status" value="1"/>
</dbReference>
<reference evidence="3 5" key="1">
    <citation type="submission" date="2020-05" db="EMBL/GenBank/DDBJ databases">
        <title>Characterization of novel class B3 metallo-beta-lactamase from novel Pseudomonas species.</title>
        <authorList>
            <person name="Yamada K."/>
            <person name="Aoki K."/>
            <person name="Ishii Y."/>
        </authorList>
    </citation>
    <scope>NUCLEOTIDE SEQUENCE [LARGE SCALE GENOMIC DNA]</scope>
    <source>
        <strain evidence="3 5">TUM18999</strain>
        <strain evidence="4 6">TUM20286</strain>
    </source>
</reference>
<dbReference type="SUPFAM" id="SSF55144">
    <property type="entry name" value="LigT-like"/>
    <property type="match status" value="1"/>
</dbReference>
<dbReference type="EMBL" id="AP023189">
    <property type="protein sequence ID" value="BCG23744.1"/>
    <property type="molecule type" value="Genomic_DNA"/>
</dbReference>
<evidence type="ECO:0000313" key="4">
    <source>
        <dbReference type="EMBL" id="GJN51788.1"/>
    </source>
</evidence>
<keyword evidence="6" id="KW-1185">Reference proteome</keyword>
<protein>
    <recommendedName>
        <fullName evidence="2">RNA 2',3'-cyclic phosphodiesterase</fullName>
        <shortName evidence="2">RNA 2',3'-CPDase</shortName>
        <ecNumber evidence="2">3.1.4.58</ecNumber>
    </recommendedName>
</protein>
<dbReference type="Pfam" id="PF13563">
    <property type="entry name" value="2_5_RNA_ligase2"/>
    <property type="match status" value="1"/>
</dbReference>
<feature type="short sequence motif" description="HXTX 2" evidence="2">
    <location>
        <begin position="123"/>
        <end position="126"/>
    </location>
</feature>
<dbReference type="InterPro" id="IPR009097">
    <property type="entry name" value="Cyclic_Pdiesterase"/>
</dbReference>
<evidence type="ECO:0000313" key="3">
    <source>
        <dbReference type="EMBL" id="BCG23744.1"/>
    </source>
</evidence>
<keyword evidence="1 2" id="KW-0378">Hydrolase</keyword>
<proteinExistence type="inferred from homology"/>
<dbReference type="NCBIfam" id="TIGR02258">
    <property type="entry name" value="2_5_ligase"/>
    <property type="match status" value="1"/>
</dbReference>
<dbReference type="GO" id="GO:0004113">
    <property type="term" value="F:2',3'-cyclic-nucleotide 3'-phosphodiesterase activity"/>
    <property type="evidence" value="ECO:0007669"/>
    <property type="project" value="InterPro"/>
</dbReference>
<comment type="catalytic activity">
    <reaction evidence="2">
        <text>a 3'-end 2',3'-cyclophospho-ribonucleotide-RNA + H2O = a 3'-end 2'-phospho-ribonucleotide-RNA + H(+)</text>
        <dbReference type="Rhea" id="RHEA:11828"/>
        <dbReference type="Rhea" id="RHEA-COMP:10464"/>
        <dbReference type="Rhea" id="RHEA-COMP:17353"/>
        <dbReference type="ChEBI" id="CHEBI:15377"/>
        <dbReference type="ChEBI" id="CHEBI:15378"/>
        <dbReference type="ChEBI" id="CHEBI:83064"/>
        <dbReference type="ChEBI" id="CHEBI:173113"/>
        <dbReference type="EC" id="3.1.4.58"/>
    </reaction>
</comment>
<comment type="function">
    <text evidence="2">Hydrolyzes RNA 2',3'-cyclic phosphodiester to an RNA 2'-phosphomonoester.</text>
</comment>
<evidence type="ECO:0000256" key="1">
    <source>
        <dbReference type="ARBA" id="ARBA00022801"/>
    </source>
</evidence>
<dbReference type="Gene3D" id="3.90.1140.10">
    <property type="entry name" value="Cyclic phosphodiesterase"/>
    <property type="match status" value="1"/>
</dbReference>
<dbReference type="EMBL" id="BQKM01000002">
    <property type="protein sequence ID" value="GJN51788.1"/>
    <property type="molecule type" value="Genomic_DNA"/>
</dbReference>
<dbReference type="GO" id="GO:0008664">
    <property type="term" value="F:RNA 2',3'-cyclic 3'-phosphodiesterase activity"/>
    <property type="evidence" value="ECO:0007669"/>
    <property type="project" value="UniProtKB-EC"/>
</dbReference>
<dbReference type="InterPro" id="IPR004175">
    <property type="entry name" value="RNA_CPDase"/>
</dbReference>
<comment type="similarity">
    <text evidence="2">Belongs to the 2H phosphoesterase superfamily. ThpR family.</text>
</comment>
<dbReference type="Proteomes" id="UP001054892">
    <property type="component" value="Unassembled WGS sequence"/>
</dbReference>
<evidence type="ECO:0000256" key="2">
    <source>
        <dbReference type="HAMAP-Rule" id="MF_01940"/>
    </source>
</evidence>
<dbReference type="PANTHER" id="PTHR35561">
    <property type="entry name" value="RNA 2',3'-CYCLIC PHOSPHODIESTERASE"/>
    <property type="match status" value="1"/>
</dbReference>
<feature type="short sequence motif" description="HXTX 1" evidence="2">
    <location>
        <begin position="42"/>
        <end position="45"/>
    </location>
</feature>
<feature type="active site" description="Proton acceptor" evidence="2">
    <location>
        <position position="123"/>
    </location>
</feature>
<accession>A0A6J4E445</accession>
<evidence type="ECO:0000313" key="6">
    <source>
        <dbReference type="Proteomes" id="UP001054892"/>
    </source>
</evidence>
<dbReference type="AlphaFoldDB" id="A0A6J4E445"/>
<evidence type="ECO:0000313" key="5">
    <source>
        <dbReference type="Proteomes" id="UP000509383"/>
    </source>
</evidence>